<accession>A0A914Z975</accession>
<name>A0A914Z975_9BILA</name>
<reference evidence="2" key="1">
    <citation type="submission" date="2022-11" db="UniProtKB">
        <authorList>
            <consortium name="WormBaseParasite"/>
        </authorList>
    </citation>
    <scope>IDENTIFICATION</scope>
</reference>
<dbReference type="WBParaSite" id="PSU_v2.g888.t1">
    <property type="protein sequence ID" value="PSU_v2.g888.t1"/>
    <property type="gene ID" value="PSU_v2.g888"/>
</dbReference>
<proteinExistence type="predicted"/>
<sequence>MCQPAIQATLARKVGTSPTVKRDSMDLTAEEFAAVSSDIDPVIPRFAMYQTRADWLNQKWTEMIAG</sequence>
<dbReference type="Proteomes" id="UP000887577">
    <property type="component" value="Unplaced"/>
</dbReference>
<keyword evidence="1" id="KW-1185">Reference proteome</keyword>
<evidence type="ECO:0000313" key="1">
    <source>
        <dbReference type="Proteomes" id="UP000887577"/>
    </source>
</evidence>
<protein>
    <submittedName>
        <fullName evidence="2">Uncharacterized protein</fullName>
    </submittedName>
</protein>
<evidence type="ECO:0000313" key="2">
    <source>
        <dbReference type="WBParaSite" id="PSU_v2.g888.t1"/>
    </source>
</evidence>
<dbReference type="AlphaFoldDB" id="A0A914Z975"/>
<organism evidence="1 2">
    <name type="scientific">Panagrolaimus superbus</name>
    <dbReference type="NCBI Taxonomy" id="310955"/>
    <lineage>
        <taxon>Eukaryota</taxon>
        <taxon>Metazoa</taxon>
        <taxon>Ecdysozoa</taxon>
        <taxon>Nematoda</taxon>
        <taxon>Chromadorea</taxon>
        <taxon>Rhabditida</taxon>
        <taxon>Tylenchina</taxon>
        <taxon>Panagrolaimomorpha</taxon>
        <taxon>Panagrolaimoidea</taxon>
        <taxon>Panagrolaimidae</taxon>
        <taxon>Panagrolaimus</taxon>
    </lineage>
</organism>